<reference evidence="1 2" key="1">
    <citation type="submission" date="2019-03" db="EMBL/GenBank/DDBJ databases">
        <title>Single cell metagenomics reveals metabolic interactions within the superorganism composed of flagellate Streblomastix strix and complex community of Bacteroidetes bacteria on its surface.</title>
        <authorList>
            <person name="Treitli S.C."/>
            <person name="Kolisko M."/>
            <person name="Husnik F."/>
            <person name="Keeling P."/>
            <person name="Hampl V."/>
        </authorList>
    </citation>
    <scope>NUCLEOTIDE SEQUENCE [LARGE SCALE GENOMIC DNA]</scope>
    <source>
        <strain evidence="1">ST1C</strain>
    </source>
</reference>
<feature type="non-terminal residue" evidence="1">
    <location>
        <position position="131"/>
    </location>
</feature>
<accession>A0A5J4TYW6</accession>
<dbReference type="AlphaFoldDB" id="A0A5J4TYW6"/>
<evidence type="ECO:0000313" key="2">
    <source>
        <dbReference type="Proteomes" id="UP000324800"/>
    </source>
</evidence>
<name>A0A5J4TYW6_9EUKA</name>
<gene>
    <name evidence="1" type="ORF">EZS28_041145</name>
</gene>
<dbReference type="Proteomes" id="UP000324800">
    <property type="component" value="Unassembled WGS sequence"/>
</dbReference>
<organism evidence="1 2">
    <name type="scientific">Streblomastix strix</name>
    <dbReference type="NCBI Taxonomy" id="222440"/>
    <lineage>
        <taxon>Eukaryota</taxon>
        <taxon>Metamonada</taxon>
        <taxon>Preaxostyla</taxon>
        <taxon>Oxymonadida</taxon>
        <taxon>Streblomastigidae</taxon>
        <taxon>Streblomastix</taxon>
    </lineage>
</organism>
<sequence length="131" mass="15395">MAQTESQTYPNITLKSRAESRFINQQLKYDFVYQLPDDAFRIATYDSGRGQHEFQNYYYYSQITNKIYSANYLVLPISVQKKTGTQIVQLTDSNDNRVEFVTLKADGKYEISAHEPWIIRRKEDGFIPKFS</sequence>
<protein>
    <submittedName>
        <fullName evidence="1">Uncharacterized protein</fullName>
    </submittedName>
</protein>
<comment type="caution">
    <text evidence="1">The sequence shown here is derived from an EMBL/GenBank/DDBJ whole genome shotgun (WGS) entry which is preliminary data.</text>
</comment>
<dbReference type="EMBL" id="SNRW01023058">
    <property type="protein sequence ID" value="KAA6363328.1"/>
    <property type="molecule type" value="Genomic_DNA"/>
</dbReference>
<proteinExistence type="predicted"/>
<evidence type="ECO:0000313" key="1">
    <source>
        <dbReference type="EMBL" id="KAA6363328.1"/>
    </source>
</evidence>